<dbReference type="RefSeq" id="WP_215671442.1">
    <property type="nucleotide sequence ID" value="NZ_JAFJYC010000004.1"/>
</dbReference>
<gene>
    <name evidence="1" type="ORF">JZM24_17865</name>
</gene>
<organism evidence="1 2">
    <name type="scientific">Candidatus Sodalis endolongispinus</name>
    <dbReference type="NCBI Taxonomy" id="2812662"/>
    <lineage>
        <taxon>Bacteria</taxon>
        <taxon>Pseudomonadati</taxon>
        <taxon>Pseudomonadota</taxon>
        <taxon>Gammaproteobacteria</taxon>
        <taxon>Enterobacterales</taxon>
        <taxon>Bruguierivoracaceae</taxon>
        <taxon>Sodalis</taxon>
    </lineage>
</organism>
<protein>
    <recommendedName>
        <fullName evidence="3">Phage protein</fullName>
    </recommendedName>
</protein>
<evidence type="ECO:0000313" key="1">
    <source>
        <dbReference type="EMBL" id="MBT9433494.1"/>
    </source>
</evidence>
<dbReference type="Proteomes" id="UP000811282">
    <property type="component" value="Unassembled WGS sequence"/>
</dbReference>
<proteinExistence type="predicted"/>
<keyword evidence="2" id="KW-1185">Reference proteome</keyword>
<comment type="caution">
    <text evidence="1">The sequence shown here is derived from an EMBL/GenBank/DDBJ whole genome shotgun (WGS) entry which is preliminary data.</text>
</comment>
<reference evidence="1 2" key="1">
    <citation type="journal article" date="2021" name="Genome Biol. Evol.">
        <title>The evolution of interdependence in a four-way mealybug symbiosis.</title>
        <authorList>
            <person name="Garber A.I."/>
            <person name="Kupper M."/>
            <person name="Laetsch D.R."/>
            <person name="Weldon S.R."/>
            <person name="Ladinsky M.S."/>
            <person name="Bjorkman P.J."/>
            <person name="McCutcheon J.P."/>
        </authorList>
    </citation>
    <scope>NUCLEOTIDE SEQUENCE [LARGE SCALE GENOMIC DNA]</scope>
    <source>
        <strain evidence="1">SOD</strain>
    </source>
</reference>
<sequence>MVAPLKPAWLGDNYAQIQSLVGYIVRIGNAPRVGGLGITFTDGSSYNIGTLSRESRSVELKGSVITCIETWGSGAIDEALFTLSDGRTFSFGERYSYNYRRFEAPGHYITVLYLASDEPSLCGQAAGIMASYHLRNDPTTDPLLQ</sequence>
<evidence type="ECO:0008006" key="3">
    <source>
        <dbReference type="Google" id="ProtNLM"/>
    </source>
</evidence>
<dbReference type="EMBL" id="JAFJYC010000004">
    <property type="protein sequence ID" value="MBT9433494.1"/>
    <property type="molecule type" value="Genomic_DNA"/>
</dbReference>
<accession>A0ABS5YEK7</accession>
<name>A0ABS5YEK7_9GAMM</name>
<evidence type="ECO:0000313" key="2">
    <source>
        <dbReference type="Proteomes" id="UP000811282"/>
    </source>
</evidence>